<organism evidence="7 8">
    <name type="scientific">Littorina saxatilis</name>
    <dbReference type="NCBI Taxonomy" id="31220"/>
    <lineage>
        <taxon>Eukaryota</taxon>
        <taxon>Metazoa</taxon>
        <taxon>Spiralia</taxon>
        <taxon>Lophotrochozoa</taxon>
        <taxon>Mollusca</taxon>
        <taxon>Gastropoda</taxon>
        <taxon>Caenogastropoda</taxon>
        <taxon>Littorinimorpha</taxon>
        <taxon>Littorinoidea</taxon>
        <taxon>Littorinidae</taxon>
        <taxon>Littorina</taxon>
    </lineage>
</organism>
<dbReference type="PANTHER" id="PTHR10183:SF379">
    <property type="entry name" value="CALPAIN-5"/>
    <property type="match status" value="1"/>
</dbReference>
<comment type="caution">
    <text evidence="7">The sequence shown here is derived from an EMBL/GenBank/DDBJ whole genome shotgun (WGS) entry which is preliminary data.</text>
</comment>
<dbReference type="InterPro" id="IPR001300">
    <property type="entry name" value="Peptidase_C2_calpain_cat"/>
</dbReference>
<reference evidence="7 8" key="1">
    <citation type="submission" date="2024-02" db="EMBL/GenBank/DDBJ databases">
        <title>Chromosome-scale genome assembly of the rough periwinkle Littorina saxatilis.</title>
        <authorList>
            <person name="De Jode A."/>
            <person name="Faria R."/>
            <person name="Formenti G."/>
            <person name="Sims Y."/>
            <person name="Smith T.P."/>
            <person name="Tracey A."/>
            <person name="Wood J.M.D."/>
            <person name="Zagrodzka Z.B."/>
            <person name="Johannesson K."/>
            <person name="Butlin R.K."/>
            <person name="Leder E.H."/>
        </authorList>
    </citation>
    <scope>NUCLEOTIDE SEQUENCE [LARGE SCALE GENOMIC DNA]</scope>
    <source>
        <strain evidence="7">Snail1</strain>
        <tissue evidence="7">Muscle</tissue>
    </source>
</reference>
<evidence type="ECO:0000256" key="5">
    <source>
        <dbReference type="PROSITE-ProRule" id="PRU00239"/>
    </source>
</evidence>
<dbReference type="PROSITE" id="PS50203">
    <property type="entry name" value="CALPAIN_CAT"/>
    <property type="match status" value="1"/>
</dbReference>
<feature type="domain" description="Calpain catalytic" evidence="6">
    <location>
        <begin position="23"/>
        <end position="163"/>
    </location>
</feature>
<evidence type="ECO:0000256" key="4">
    <source>
        <dbReference type="ARBA" id="ARBA00022807"/>
    </source>
</evidence>
<dbReference type="PRINTS" id="PR00704">
    <property type="entry name" value="CALPAIN"/>
</dbReference>
<dbReference type="Pfam" id="PF00648">
    <property type="entry name" value="Peptidase_C2"/>
    <property type="match status" value="1"/>
</dbReference>
<comment type="caution">
    <text evidence="5">Lacks conserved residue(s) required for the propagation of feature annotation.</text>
</comment>
<sequence length="163" mass="18992">MPKNFRGQDYSAIKKSCLKKGELFEDLEFPASSKSLFYTKVDSGIEWMRPKELCKVPKLIVEGVTCDDLNPGELGNSWFVTACSSLAQEKKIWAKVIPDYKLQEWDDKNAYVGMFKFNFWRFGQWIEVVIDDRLPVREGKLIFCHSKSRNEFWSALLEKAYAK</sequence>
<comment type="similarity">
    <text evidence="1">Belongs to the peptidase C2 family.</text>
</comment>
<dbReference type="GO" id="GO:0006508">
    <property type="term" value="P:proteolysis"/>
    <property type="evidence" value="ECO:0007669"/>
    <property type="project" value="UniProtKB-KW"/>
</dbReference>
<dbReference type="SUPFAM" id="SSF54001">
    <property type="entry name" value="Cysteine proteinases"/>
    <property type="match status" value="1"/>
</dbReference>
<dbReference type="EMBL" id="JBAMIC010000014">
    <property type="protein sequence ID" value="KAK7096626.1"/>
    <property type="molecule type" value="Genomic_DNA"/>
</dbReference>
<keyword evidence="3" id="KW-0378">Hydrolase</keyword>
<gene>
    <name evidence="7" type="ORF">V1264_005902</name>
</gene>
<evidence type="ECO:0000259" key="6">
    <source>
        <dbReference type="PROSITE" id="PS50203"/>
    </source>
</evidence>
<dbReference type="AlphaFoldDB" id="A0AAN9AZX4"/>
<keyword evidence="4" id="KW-0788">Thiol protease</keyword>
<dbReference type="GO" id="GO:0005737">
    <property type="term" value="C:cytoplasm"/>
    <property type="evidence" value="ECO:0007669"/>
    <property type="project" value="TreeGrafter"/>
</dbReference>
<dbReference type="GO" id="GO:0004198">
    <property type="term" value="F:calcium-dependent cysteine-type endopeptidase activity"/>
    <property type="evidence" value="ECO:0007669"/>
    <property type="project" value="InterPro"/>
</dbReference>
<dbReference type="PANTHER" id="PTHR10183">
    <property type="entry name" value="CALPAIN"/>
    <property type="match status" value="1"/>
</dbReference>
<dbReference type="InterPro" id="IPR038765">
    <property type="entry name" value="Papain-like_cys_pep_sf"/>
</dbReference>
<dbReference type="Proteomes" id="UP001374579">
    <property type="component" value="Unassembled WGS sequence"/>
</dbReference>
<dbReference type="SMART" id="SM00230">
    <property type="entry name" value="CysPc"/>
    <property type="match status" value="1"/>
</dbReference>
<evidence type="ECO:0000313" key="8">
    <source>
        <dbReference type="Proteomes" id="UP001374579"/>
    </source>
</evidence>
<evidence type="ECO:0000256" key="2">
    <source>
        <dbReference type="ARBA" id="ARBA00022670"/>
    </source>
</evidence>
<evidence type="ECO:0000256" key="1">
    <source>
        <dbReference type="ARBA" id="ARBA00007623"/>
    </source>
</evidence>
<protein>
    <recommendedName>
        <fullName evidence="6">Calpain catalytic domain-containing protein</fullName>
    </recommendedName>
</protein>
<accession>A0AAN9AZX4</accession>
<dbReference type="InterPro" id="IPR022684">
    <property type="entry name" value="Calpain_cysteine_protease"/>
</dbReference>
<keyword evidence="2" id="KW-0645">Protease</keyword>
<evidence type="ECO:0000313" key="7">
    <source>
        <dbReference type="EMBL" id="KAK7096626.1"/>
    </source>
</evidence>
<keyword evidence="8" id="KW-1185">Reference proteome</keyword>
<proteinExistence type="inferred from homology"/>
<evidence type="ECO:0000256" key="3">
    <source>
        <dbReference type="ARBA" id="ARBA00022801"/>
    </source>
</evidence>
<name>A0AAN9AZX4_9CAEN</name>